<proteinExistence type="predicted"/>
<evidence type="ECO:0000313" key="2">
    <source>
        <dbReference type="EMBL" id="CAH2017434.1"/>
    </source>
</evidence>
<evidence type="ECO:0008006" key="4">
    <source>
        <dbReference type="Google" id="ProtNLM"/>
    </source>
</evidence>
<name>A0A9P0VQT1_ACAOB</name>
<organism evidence="2 3">
    <name type="scientific">Acanthoscelides obtectus</name>
    <name type="common">Bean weevil</name>
    <name type="synonym">Bruchus obtectus</name>
    <dbReference type="NCBI Taxonomy" id="200917"/>
    <lineage>
        <taxon>Eukaryota</taxon>
        <taxon>Metazoa</taxon>
        <taxon>Ecdysozoa</taxon>
        <taxon>Arthropoda</taxon>
        <taxon>Hexapoda</taxon>
        <taxon>Insecta</taxon>
        <taxon>Pterygota</taxon>
        <taxon>Neoptera</taxon>
        <taxon>Endopterygota</taxon>
        <taxon>Coleoptera</taxon>
        <taxon>Polyphaga</taxon>
        <taxon>Cucujiformia</taxon>
        <taxon>Chrysomeloidea</taxon>
        <taxon>Chrysomelidae</taxon>
        <taxon>Bruchinae</taxon>
        <taxon>Bruchini</taxon>
        <taxon>Acanthoscelides</taxon>
    </lineage>
</organism>
<evidence type="ECO:0000313" key="3">
    <source>
        <dbReference type="Proteomes" id="UP001152888"/>
    </source>
</evidence>
<dbReference type="Gene3D" id="3.30.420.10">
    <property type="entry name" value="Ribonuclease H-like superfamily/Ribonuclease H"/>
    <property type="match status" value="1"/>
</dbReference>
<dbReference type="OrthoDB" id="6584906at2759"/>
<feature type="region of interest" description="Disordered" evidence="1">
    <location>
        <begin position="1"/>
        <end position="23"/>
    </location>
</feature>
<sequence>MQPSTDGNRLDENPSTSTRDVAREVQVSKTKVWQTLREEGLYPFHVQRVQALQPDDFPARVRFCEWLLHQHDNNPDFLKCILVTDESTFTRNGVNNFRNTHVWSVENPRAVPRKSGDYHKPHQSGKLIQSYDDSHVVALDITKAFISVVIDGFSSSHPIFSHTYSLTISMYKNK</sequence>
<feature type="compositionally biased region" description="Polar residues" evidence="1">
    <location>
        <begin position="1"/>
        <end position="19"/>
    </location>
</feature>
<comment type="caution">
    <text evidence="2">The sequence shown here is derived from an EMBL/GenBank/DDBJ whole genome shotgun (WGS) entry which is preliminary data.</text>
</comment>
<dbReference type="InterPro" id="IPR036397">
    <property type="entry name" value="RNaseH_sf"/>
</dbReference>
<dbReference type="Proteomes" id="UP001152888">
    <property type="component" value="Unassembled WGS sequence"/>
</dbReference>
<dbReference type="AlphaFoldDB" id="A0A9P0VQT1"/>
<reference evidence="2" key="1">
    <citation type="submission" date="2022-03" db="EMBL/GenBank/DDBJ databases">
        <authorList>
            <person name="Sayadi A."/>
        </authorList>
    </citation>
    <scope>NUCLEOTIDE SEQUENCE</scope>
</reference>
<dbReference type="GO" id="GO:0003676">
    <property type="term" value="F:nucleic acid binding"/>
    <property type="evidence" value="ECO:0007669"/>
    <property type="project" value="InterPro"/>
</dbReference>
<dbReference type="PANTHER" id="PTHR47326:SF1">
    <property type="entry name" value="HTH PSQ-TYPE DOMAIN-CONTAINING PROTEIN"/>
    <property type="match status" value="1"/>
</dbReference>
<evidence type="ECO:0000256" key="1">
    <source>
        <dbReference type="SAM" id="MobiDB-lite"/>
    </source>
</evidence>
<keyword evidence="3" id="KW-1185">Reference proteome</keyword>
<dbReference type="PANTHER" id="PTHR47326">
    <property type="entry name" value="TRANSPOSABLE ELEMENT TC3 TRANSPOSASE-LIKE PROTEIN"/>
    <property type="match status" value="1"/>
</dbReference>
<protein>
    <recommendedName>
        <fullName evidence="4">Transposase</fullName>
    </recommendedName>
</protein>
<accession>A0A9P0VQT1</accession>
<dbReference type="EMBL" id="CAKOFQ010009287">
    <property type="protein sequence ID" value="CAH2017434.1"/>
    <property type="molecule type" value="Genomic_DNA"/>
</dbReference>
<gene>
    <name evidence="2" type="ORF">ACAOBT_LOCUS36016</name>
</gene>